<gene>
    <name evidence="1" type="ORF">FHS39_001202</name>
</gene>
<dbReference type="RefSeq" id="WP_184346985.1">
    <property type="nucleotide sequence ID" value="NZ_JACHJH010000002.1"/>
</dbReference>
<proteinExistence type="predicted"/>
<name>A0A7W7PIM4_9ACTN</name>
<comment type="caution">
    <text evidence="1">The sequence shown here is derived from an EMBL/GenBank/DDBJ whole genome shotgun (WGS) entry which is preliminary data.</text>
</comment>
<sequence>MTDRAEPLRRARMRTVVAIFAGVAVLVVAGVWLGRAADRASVVDEAPKTAAAQKARTGQAAQDSVDESVSRELPGVRDCGVGEPVLEPTIINLDCANSGRVASGIQWDDYAADGAAGSGVVQVGGANGAAQKSFPVRLKLFGAKNVDGLMAFTALEVTYTGATPTGRSTEMYSIA</sequence>
<keyword evidence="2" id="KW-1185">Reference proteome</keyword>
<evidence type="ECO:0000313" key="1">
    <source>
        <dbReference type="EMBL" id="MBB4892191.1"/>
    </source>
</evidence>
<dbReference type="EMBL" id="JACHJH010000002">
    <property type="protein sequence ID" value="MBB4892191.1"/>
    <property type="molecule type" value="Genomic_DNA"/>
</dbReference>
<accession>A0A7W7PIM4</accession>
<evidence type="ECO:0000313" key="2">
    <source>
        <dbReference type="Proteomes" id="UP000556084"/>
    </source>
</evidence>
<dbReference type="AlphaFoldDB" id="A0A7W7PIM4"/>
<reference evidence="1 2" key="1">
    <citation type="submission" date="2020-08" db="EMBL/GenBank/DDBJ databases">
        <title>Genomic Encyclopedia of Type Strains, Phase III (KMG-III): the genomes of soil and plant-associated and newly described type strains.</title>
        <authorList>
            <person name="Whitman W."/>
        </authorList>
    </citation>
    <scope>NUCLEOTIDE SEQUENCE [LARGE SCALE GENOMIC DNA]</scope>
    <source>
        <strain evidence="1 2">CECT 3266</strain>
    </source>
</reference>
<dbReference type="Proteomes" id="UP000556084">
    <property type="component" value="Unassembled WGS sequence"/>
</dbReference>
<organism evidence="1 2">
    <name type="scientific">Streptomyces olivoverticillatus</name>
    <dbReference type="NCBI Taxonomy" id="66427"/>
    <lineage>
        <taxon>Bacteria</taxon>
        <taxon>Bacillati</taxon>
        <taxon>Actinomycetota</taxon>
        <taxon>Actinomycetes</taxon>
        <taxon>Kitasatosporales</taxon>
        <taxon>Streptomycetaceae</taxon>
        <taxon>Streptomyces</taxon>
    </lineage>
</organism>
<protein>
    <submittedName>
        <fullName evidence="1">Uncharacterized protein</fullName>
    </submittedName>
</protein>